<evidence type="ECO:0000313" key="2">
    <source>
        <dbReference type="Proteomes" id="UP001159405"/>
    </source>
</evidence>
<accession>A0ABN8R309</accession>
<feature type="non-terminal residue" evidence="1">
    <location>
        <position position="1"/>
    </location>
</feature>
<evidence type="ECO:0000313" key="1">
    <source>
        <dbReference type="EMBL" id="CAH3172756.1"/>
    </source>
</evidence>
<name>A0ABN8R309_9CNID</name>
<organism evidence="1 2">
    <name type="scientific">Porites lobata</name>
    <dbReference type="NCBI Taxonomy" id="104759"/>
    <lineage>
        <taxon>Eukaryota</taxon>
        <taxon>Metazoa</taxon>
        <taxon>Cnidaria</taxon>
        <taxon>Anthozoa</taxon>
        <taxon>Hexacorallia</taxon>
        <taxon>Scleractinia</taxon>
        <taxon>Fungiina</taxon>
        <taxon>Poritidae</taxon>
        <taxon>Porites</taxon>
    </lineage>
</organism>
<gene>
    <name evidence="1" type="ORF">PLOB_00013197</name>
</gene>
<dbReference type="EMBL" id="CALNXK010000176">
    <property type="protein sequence ID" value="CAH3172756.1"/>
    <property type="molecule type" value="Genomic_DNA"/>
</dbReference>
<dbReference type="PANTHER" id="PTHR34415">
    <property type="entry name" value="INTEGRASE CATALYTIC DOMAIN-CONTAINING PROTEIN"/>
    <property type="match status" value="1"/>
</dbReference>
<proteinExistence type="predicted"/>
<dbReference type="Proteomes" id="UP001159405">
    <property type="component" value="Unassembled WGS sequence"/>
</dbReference>
<reference evidence="1 2" key="1">
    <citation type="submission" date="2022-05" db="EMBL/GenBank/DDBJ databases">
        <authorList>
            <consortium name="Genoscope - CEA"/>
            <person name="William W."/>
        </authorList>
    </citation>
    <scope>NUCLEOTIDE SEQUENCE [LARGE SCALE GENOMIC DNA]</scope>
</reference>
<protein>
    <submittedName>
        <fullName evidence="1">Uncharacterized protein</fullName>
    </submittedName>
</protein>
<sequence length="330" mass="38149">VRGRVEKTRQSTRMSFSYHGRRICKKTFIFLHCLQYFRFHSLVKHYKKNGLTLQTHGNAKRLPSSASSIKTVEQVVKFIKNVAEEQVLLLPRRVPGFKRIDVKLLPSNLTKHGLWKTYFTSTGQVSVGYSKFCDLWNQLCPFILIMRPATDLCWTCQKNNSQINKSTNLPEAEKVDVVRKQEEHLRLASGEQEYYKMSCKETKVRVQAHLEKADFAFGQRPCSYKGTVHYSYDYAQQLHYPANPNQPGPIYFKTPRKCGLFGVCCEAIPRQVNFLTDENVLTGKGANSTISYVHYFFEHHGLGETRAQYLYKEIREFCRDGTENLVAPPV</sequence>
<dbReference type="PANTHER" id="PTHR34415:SF1">
    <property type="entry name" value="INTEGRASE CATALYTIC DOMAIN-CONTAINING PROTEIN"/>
    <property type="match status" value="1"/>
</dbReference>
<comment type="caution">
    <text evidence="1">The sequence shown here is derived from an EMBL/GenBank/DDBJ whole genome shotgun (WGS) entry which is preliminary data.</text>
</comment>
<keyword evidence="2" id="KW-1185">Reference proteome</keyword>